<organism evidence="3 4">
    <name type="scientific">Candidatus Marsarchaeota G2 archaeon ECH_B_2</name>
    <dbReference type="NCBI Taxonomy" id="1978160"/>
    <lineage>
        <taxon>Archaea</taxon>
        <taxon>Candidatus Marsarchaeota</taxon>
        <taxon>Candidatus Marsarchaeota group 2</taxon>
    </lineage>
</organism>
<gene>
    <name evidence="3" type="ORF">B9Q06_12830</name>
</gene>
<dbReference type="InterPro" id="IPR002716">
    <property type="entry name" value="PIN_dom"/>
</dbReference>
<evidence type="ECO:0000256" key="1">
    <source>
        <dbReference type="ARBA" id="ARBA00022842"/>
    </source>
</evidence>
<dbReference type="PANTHER" id="PTHR35901:SF1">
    <property type="entry name" value="EXONUCLEASE VAPC9"/>
    <property type="match status" value="1"/>
</dbReference>
<dbReference type="AlphaFoldDB" id="A0A2R6B337"/>
<evidence type="ECO:0000313" key="3">
    <source>
        <dbReference type="EMBL" id="PSN93042.1"/>
    </source>
</evidence>
<dbReference type="InterPro" id="IPR029060">
    <property type="entry name" value="PIN-like_dom_sf"/>
</dbReference>
<dbReference type="CDD" id="cd09873">
    <property type="entry name" value="PIN_Pae0151-like"/>
    <property type="match status" value="1"/>
</dbReference>
<dbReference type="Proteomes" id="UP000241284">
    <property type="component" value="Unassembled WGS sequence"/>
</dbReference>
<dbReference type="Pfam" id="PF01850">
    <property type="entry name" value="PIN"/>
    <property type="match status" value="1"/>
</dbReference>
<evidence type="ECO:0000259" key="2">
    <source>
        <dbReference type="Pfam" id="PF01850"/>
    </source>
</evidence>
<comment type="caution">
    <text evidence="3">The sequence shown here is derived from an EMBL/GenBank/DDBJ whole genome shotgun (WGS) entry which is preliminary data.</text>
</comment>
<accession>A0A2R6B337</accession>
<name>A0A2R6B337_9ARCH</name>
<sequence>MSKYVLDSSLIINIILGKRDKAVDILKQGLTANLVYYEVGNFLWRIKKEELADYLVKLLRLIETEDVGLNAEVLRLALSERLTYYDAVYLYLSKTHNLPLVSDDKELIKKGAVGSSGSSLPLGGG</sequence>
<dbReference type="SUPFAM" id="SSF88723">
    <property type="entry name" value="PIN domain-like"/>
    <property type="match status" value="1"/>
</dbReference>
<protein>
    <submittedName>
        <fullName evidence="3">PIN domain nuclease</fullName>
    </submittedName>
</protein>
<feature type="domain" description="PIN" evidence="2">
    <location>
        <begin position="4"/>
        <end position="110"/>
    </location>
</feature>
<dbReference type="InterPro" id="IPR044153">
    <property type="entry name" value="PIN_Pae0151-like"/>
</dbReference>
<dbReference type="EMBL" id="NEXH01000064">
    <property type="protein sequence ID" value="PSN93042.1"/>
    <property type="molecule type" value="Genomic_DNA"/>
</dbReference>
<keyword evidence="1" id="KW-0460">Magnesium</keyword>
<dbReference type="PANTHER" id="PTHR35901">
    <property type="entry name" value="RIBONUCLEASE VAPC3"/>
    <property type="match status" value="1"/>
</dbReference>
<reference evidence="3 4" key="1">
    <citation type="submission" date="2017-04" db="EMBL/GenBank/DDBJ databases">
        <title>Novel microbial lineages endemic to geothermal iron-oxide mats fill important gaps in the evolutionary history of Archaea.</title>
        <authorList>
            <person name="Jay Z.J."/>
            <person name="Beam J.P."/>
            <person name="Dlakic M."/>
            <person name="Rusch D.B."/>
            <person name="Kozubal M.A."/>
            <person name="Inskeep W.P."/>
        </authorList>
    </citation>
    <scope>NUCLEOTIDE SEQUENCE [LARGE SCALE GENOMIC DNA]</scope>
    <source>
        <strain evidence="3">ECH_B_2</strain>
    </source>
</reference>
<proteinExistence type="predicted"/>
<evidence type="ECO:0000313" key="4">
    <source>
        <dbReference type="Proteomes" id="UP000241284"/>
    </source>
</evidence>
<dbReference type="InterPro" id="IPR051619">
    <property type="entry name" value="TypeII_TA_RNase_PINc/VapC"/>
</dbReference>
<dbReference type="Gene3D" id="3.40.50.1010">
    <property type="entry name" value="5'-nuclease"/>
    <property type="match status" value="1"/>
</dbReference>